<dbReference type="PANTHER" id="PTHR47234:SF3">
    <property type="entry name" value="SECRETIN_TONB SHORT N-TERMINAL DOMAIN-CONTAINING PROTEIN"/>
    <property type="match status" value="1"/>
</dbReference>
<dbReference type="GO" id="GO:0006826">
    <property type="term" value="P:iron ion transport"/>
    <property type="evidence" value="ECO:0007669"/>
    <property type="project" value="UniProtKB-KW"/>
</dbReference>
<dbReference type="Gene3D" id="2.40.170.20">
    <property type="entry name" value="TonB-dependent receptor, beta-barrel domain"/>
    <property type="match status" value="1"/>
</dbReference>
<keyword evidence="8 10" id="KW-0472">Membrane</keyword>
<organism evidence="13 14">
    <name type="scientific">Sphingomonas sanguinis</name>
    <dbReference type="NCBI Taxonomy" id="33051"/>
    <lineage>
        <taxon>Bacteria</taxon>
        <taxon>Pseudomonadati</taxon>
        <taxon>Pseudomonadota</taxon>
        <taxon>Alphaproteobacteria</taxon>
        <taxon>Sphingomonadales</taxon>
        <taxon>Sphingomonadaceae</taxon>
        <taxon>Sphingomonas</taxon>
    </lineage>
</organism>
<sequence>MNRLYFGGAGLACLAVVAPANGQARDEHAYDLPAQPLGSALMAIARTTGQAVMVDAALVAGRRAPPLKGRFDAAGALARVLAGSGLRAEPINQGFVVRPSGTPQVRAEAEQSPDTDIVVTGSRIRGAPVASTLIVRTADTIRNEGQATLAEVIRTIPQNFGGGQNPGIGANVPAASGVNVGSGSSLNLRGLGSDATLTLLNGRRLAYSASRQSVDVSAIPVNAVERIEIVADGASALYGSDAIAGVANIRLRRDAQGLTTSARLGASTDGGNVEQVYGLVAGKRWSGGGMLLAYEFGRSTAIRAVDRDYARDRVPGLDLYPSLRRHSVVLSGHQGLGDAVELSLDLLYNNRRSFSQFPLSAAGVTPFRHAEQPSESDSAAIAPALRWSPGSWRFELAGSAGRDRVHYATNQFTGTQLTSRTFGCYCNDAHSVELAADGPLFALPGGPAKIALGVGYRDNRLVSQRGDNSAQNVDAHQDSRYAYAEASLPLIGPAQAVPLVHRLDASLALRHEDYPGIDAVTTPKLGLVYAPTPDVSIKASWGRSFRAPTLLQRYQPLVVAALPATVFGGTGLAPGATALLLSGGRDSLQPERARSWSTTVAIHPRAVDGLSVEISYFETLYRDRIVAPITFIARALADPVYADQVLRAPGLATLESLRLGAGQFLNATGGAYDPTRVVAVIDNANRNAGRQRVKGLDMLARLDRSLGAGQVNATLSGAYLQSDQQLTPAQPVVDLAGTIFNPPHFRGRATLGWTQGGLTITGAVSRIDGVEDRRTTPARRVGGMTQGDLTLRYRTGSGPTWWHGVDLVVTAQNILDAKPSAIATTLPYDTPYDSTNYSPLGHVLAISATKSW</sequence>
<keyword evidence="5 10" id="KW-0812">Transmembrane</keyword>
<evidence type="ECO:0000256" key="2">
    <source>
        <dbReference type="ARBA" id="ARBA00022448"/>
    </source>
</evidence>
<evidence type="ECO:0000256" key="11">
    <source>
        <dbReference type="RuleBase" id="RU003357"/>
    </source>
</evidence>
<keyword evidence="2 10" id="KW-0813">Transport</keyword>
<dbReference type="AlphaFoldDB" id="A0A147I114"/>
<dbReference type="Gene3D" id="3.55.50.30">
    <property type="match status" value="1"/>
</dbReference>
<feature type="domain" description="Secretin/TonB short N-terminal" evidence="12">
    <location>
        <begin position="50"/>
        <end position="100"/>
    </location>
</feature>
<dbReference type="Pfam" id="PF07715">
    <property type="entry name" value="Plug"/>
    <property type="match status" value="1"/>
</dbReference>
<dbReference type="InterPro" id="IPR036942">
    <property type="entry name" value="Beta-barrel_TonB_sf"/>
</dbReference>
<evidence type="ECO:0000256" key="3">
    <source>
        <dbReference type="ARBA" id="ARBA00022452"/>
    </source>
</evidence>
<evidence type="ECO:0000256" key="9">
    <source>
        <dbReference type="ARBA" id="ARBA00023237"/>
    </source>
</evidence>
<protein>
    <recommendedName>
        <fullName evidence="12">Secretin/TonB short N-terminal domain-containing protein</fullName>
    </recommendedName>
</protein>
<dbReference type="RefSeq" id="WP_058732918.1">
    <property type="nucleotide sequence ID" value="NZ_LDTD01000042.1"/>
</dbReference>
<dbReference type="InterPro" id="IPR012910">
    <property type="entry name" value="Plug_dom"/>
</dbReference>
<dbReference type="Pfam" id="PF07660">
    <property type="entry name" value="STN"/>
    <property type="match status" value="1"/>
</dbReference>
<dbReference type="Proteomes" id="UP000072867">
    <property type="component" value="Unassembled WGS sequence"/>
</dbReference>
<dbReference type="InterPro" id="IPR039426">
    <property type="entry name" value="TonB-dep_rcpt-like"/>
</dbReference>
<evidence type="ECO:0000256" key="1">
    <source>
        <dbReference type="ARBA" id="ARBA00004571"/>
    </source>
</evidence>
<dbReference type="CDD" id="cd01347">
    <property type="entry name" value="ligand_gated_channel"/>
    <property type="match status" value="1"/>
</dbReference>
<dbReference type="InterPro" id="IPR037066">
    <property type="entry name" value="Plug_dom_sf"/>
</dbReference>
<dbReference type="PROSITE" id="PS52016">
    <property type="entry name" value="TONB_DEPENDENT_REC_3"/>
    <property type="match status" value="1"/>
</dbReference>
<dbReference type="InterPro" id="IPR000531">
    <property type="entry name" value="Beta-barrel_TonB"/>
</dbReference>
<dbReference type="SUPFAM" id="SSF56935">
    <property type="entry name" value="Porins"/>
    <property type="match status" value="1"/>
</dbReference>
<keyword evidence="4" id="KW-0410">Iron transport</keyword>
<dbReference type="SMART" id="SM00965">
    <property type="entry name" value="STN"/>
    <property type="match status" value="1"/>
</dbReference>
<dbReference type="InterPro" id="IPR011662">
    <property type="entry name" value="Secretin/TonB_short_N"/>
</dbReference>
<keyword evidence="3 10" id="KW-1134">Transmembrane beta strand</keyword>
<dbReference type="PANTHER" id="PTHR47234">
    <property type="match status" value="1"/>
</dbReference>
<evidence type="ECO:0000256" key="7">
    <source>
        <dbReference type="ARBA" id="ARBA00023077"/>
    </source>
</evidence>
<proteinExistence type="inferred from homology"/>
<reference evidence="13 14" key="1">
    <citation type="journal article" date="2016" name="Front. Microbiol.">
        <title>Genomic Resource of Rice Seed Associated Bacteria.</title>
        <authorList>
            <person name="Midha S."/>
            <person name="Bansal K."/>
            <person name="Sharma S."/>
            <person name="Kumar N."/>
            <person name="Patil P.P."/>
            <person name="Chaudhry V."/>
            <person name="Patil P.B."/>
        </authorList>
    </citation>
    <scope>NUCLEOTIDE SEQUENCE [LARGE SCALE GENOMIC DNA]</scope>
    <source>
        <strain evidence="13 14">NS319</strain>
    </source>
</reference>
<evidence type="ECO:0000256" key="10">
    <source>
        <dbReference type="PROSITE-ProRule" id="PRU01360"/>
    </source>
</evidence>
<evidence type="ECO:0000313" key="13">
    <source>
        <dbReference type="EMBL" id="KTT71199.1"/>
    </source>
</evidence>
<evidence type="ECO:0000256" key="8">
    <source>
        <dbReference type="ARBA" id="ARBA00023136"/>
    </source>
</evidence>
<comment type="similarity">
    <text evidence="10 11">Belongs to the TonB-dependent receptor family.</text>
</comment>
<dbReference type="Gene3D" id="2.170.130.10">
    <property type="entry name" value="TonB-dependent receptor, plug domain"/>
    <property type="match status" value="1"/>
</dbReference>
<name>A0A147I114_9SPHN</name>
<dbReference type="EMBL" id="LDTD01000042">
    <property type="protein sequence ID" value="KTT71199.1"/>
    <property type="molecule type" value="Genomic_DNA"/>
</dbReference>
<keyword evidence="4" id="KW-0406">Ion transport</keyword>
<comment type="caution">
    <text evidence="13">The sequence shown here is derived from an EMBL/GenBank/DDBJ whole genome shotgun (WGS) entry which is preliminary data.</text>
</comment>
<evidence type="ECO:0000256" key="6">
    <source>
        <dbReference type="ARBA" id="ARBA00023004"/>
    </source>
</evidence>
<evidence type="ECO:0000256" key="4">
    <source>
        <dbReference type="ARBA" id="ARBA00022496"/>
    </source>
</evidence>
<dbReference type="GO" id="GO:0009279">
    <property type="term" value="C:cell outer membrane"/>
    <property type="evidence" value="ECO:0007669"/>
    <property type="project" value="UniProtKB-SubCell"/>
</dbReference>
<evidence type="ECO:0000256" key="5">
    <source>
        <dbReference type="ARBA" id="ARBA00022692"/>
    </source>
</evidence>
<keyword evidence="9 10" id="KW-0998">Cell outer membrane</keyword>
<keyword evidence="6" id="KW-0408">Iron</keyword>
<dbReference type="PATRIC" id="fig|33051.3.peg.2294"/>
<evidence type="ECO:0000313" key="14">
    <source>
        <dbReference type="Proteomes" id="UP000072867"/>
    </source>
</evidence>
<keyword evidence="7 11" id="KW-0798">TonB box</keyword>
<evidence type="ECO:0000259" key="12">
    <source>
        <dbReference type="SMART" id="SM00965"/>
    </source>
</evidence>
<accession>A0A147I114</accession>
<comment type="subcellular location">
    <subcellularLocation>
        <location evidence="1 10">Cell outer membrane</location>
        <topology evidence="1 10">Multi-pass membrane protein</topology>
    </subcellularLocation>
</comment>
<gene>
    <name evidence="13" type="ORF">NS319_06435</name>
</gene>
<dbReference type="Pfam" id="PF00593">
    <property type="entry name" value="TonB_dep_Rec_b-barrel"/>
    <property type="match status" value="1"/>
</dbReference>